<evidence type="ECO:0000313" key="7">
    <source>
        <dbReference type="EMBL" id="SOC57887.1"/>
    </source>
</evidence>
<evidence type="ECO:0000259" key="6">
    <source>
        <dbReference type="PROSITE" id="PS50983"/>
    </source>
</evidence>
<dbReference type="GO" id="GO:0071281">
    <property type="term" value="P:cellular response to iron ion"/>
    <property type="evidence" value="ECO:0007669"/>
    <property type="project" value="TreeGrafter"/>
</dbReference>
<dbReference type="PANTHER" id="PTHR30535">
    <property type="entry name" value="VITAMIN B12-BINDING PROTEIN"/>
    <property type="match status" value="1"/>
</dbReference>
<feature type="region of interest" description="Disordered" evidence="3">
    <location>
        <begin position="25"/>
        <end position="78"/>
    </location>
</feature>
<dbReference type="InterPro" id="IPR000489">
    <property type="entry name" value="Pterin-binding_dom"/>
</dbReference>
<dbReference type="RefSeq" id="WP_097189229.1">
    <property type="nucleotide sequence ID" value="NZ_OBQK01000018.1"/>
</dbReference>
<organism evidence="7 8">
    <name type="scientific">Ornithinimicrobium cerasi</name>
    <dbReference type="NCBI Taxonomy" id="2248773"/>
    <lineage>
        <taxon>Bacteria</taxon>
        <taxon>Bacillati</taxon>
        <taxon>Actinomycetota</taxon>
        <taxon>Actinomycetes</taxon>
        <taxon>Micrococcales</taxon>
        <taxon>Ornithinimicrobiaceae</taxon>
        <taxon>Ornithinimicrobium</taxon>
    </lineage>
</organism>
<dbReference type="PROSITE" id="PS50972">
    <property type="entry name" value="PTERIN_BINDING"/>
    <property type="match status" value="1"/>
</dbReference>
<evidence type="ECO:0000256" key="2">
    <source>
        <dbReference type="ARBA" id="ARBA00022729"/>
    </source>
</evidence>
<dbReference type="Gene3D" id="3.40.50.1980">
    <property type="entry name" value="Nitrogenase molybdenum iron protein domain"/>
    <property type="match status" value="2"/>
</dbReference>
<feature type="compositionally biased region" description="Low complexity" evidence="3">
    <location>
        <begin position="31"/>
        <end position="54"/>
    </location>
</feature>
<evidence type="ECO:0000259" key="5">
    <source>
        <dbReference type="PROSITE" id="PS50972"/>
    </source>
</evidence>
<protein>
    <submittedName>
        <fullName evidence="7">Iron complex transport system substrate-binding protein</fullName>
    </submittedName>
</protein>
<dbReference type="PANTHER" id="PTHR30535:SF34">
    <property type="entry name" value="MOLYBDATE-BINDING PROTEIN MOLA"/>
    <property type="match status" value="1"/>
</dbReference>
<sequence>MHPPSPRLVVLLTAALTLGLTACSVEESGSASPTAGTPDDTADGSTDPAAGTAADDPDADATSDPQGGFPVTVDSDSGEVTIQARPERIVSLSPSATEILFAIGAGDQVIAADQFSTYPAEAPTTDLSGFDPNVEAIVAYEPDLVVIATDANDLVASLGELDIPVLAQEAPVDVEAGYDLVAGLGQATGQVDGTAELVATMRAEMEEALASAADAEGVRVYHELDDTFFSASSASFIGSIYSALGAVNVADEADTEGTGYPQLTEEAVIEANPQLIVVTDQGASTAEDVAARPGWDAVDAVRTGSIVSVDADIASRWGPRLPQLVTSLAEAITEAAVPAGR</sequence>
<name>A0A285VVG8_9MICO</name>
<feature type="chain" id="PRO_5038807539" evidence="4">
    <location>
        <begin position="23"/>
        <end position="341"/>
    </location>
</feature>
<feature type="domain" description="Pterin-binding" evidence="5">
    <location>
        <begin position="241"/>
        <end position="341"/>
    </location>
</feature>
<accession>A0A285VVG8</accession>
<dbReference type="Pfam" id="PF01497">
    <property type="entry name" value="Peripla_BP_2"/>
    <property type="match status" value="1"/>
</dbReference>
<evidence type="ECO:0000256" key="3">
    <source>
        <dbReference type="SAM" id="MobiDB-lite"/>
    </source>
</evidence>
<dbReference type="InterPro" id="IPR050902">
    <property type="entry name" value="ABC_Transporter_SBP"/>
</dbReference>
<feature type="domain" description="Fe/B12 periplasmic-binding" evidence="6">
    <location>
        <begin position="88"/>
        <end position="336"/>
    </location>
</feature>
<dbReference type="PROSITE" id="PS50983">
    <property type="entry name" value="FE_B12_PBP"/>
    <property type="match status" value="1"/>
</dbReference>
<dbReference type="SUPFAM" id="SSF53807">
    <property type="entry name" value="Helical backbone' metal receptor"/>
    <property type="match status" value="1"/>
</dbReference>
<dbReference type="CDD" id="cd01143">
    <property type="entry name" value="YvrC"/>
    <property type="match status" value="1"/>
</dbReference>
<comment type="similarity">
    <text evidence="1">Belongs to the bacterial solute-binding protein 8 family.</text>
</comment>
<evidence type="ECO:0000256" key="4">
    <source>
        <dbReference type="SAM" id="SignalP"/>
    </source>
</evidence>
<evidence type="ECO:0000313" key="8">
    <source>
        <dbReference type="Proteomes" id="UP000219688"/>
    </source>
</evidence>
<dbReference type="AlphaFoldDB" id="A0A285VVG8"/>
<dbReference type="InterPro" id="IPR054828">
    <property type="entry name" value="Vit_B12_bind_prot"/>
</dbReference>
<reference evidence="8" key="1">
    <citation type="submission" date="2017-08" db="EMBL/GenBank/DDBJ databases">
        <authorList>
            <person name="Varghese N."/>
            <person name="Submissions S."/>
        </authorList>
    </citation>
    <scope>NUCLEOTIDE SEQUENCE [LARGE SCALE GENOMIC DNA]</scope>
    <source>
        <strain evidence="8">USBA17B2</strain>
    </source>
</reference>
<dbReference type="Proteomes" id="UP000219688">
    <property type="component" value="Unassembled WGS sequence"/>
</dbReference>
<dbReference type="EMBL" id="OBQK01000018">
    <property type="protein sequence ID" value="SOC57887.1"/>
    <property type="molecule type" value="Genomic_DNA"/>
</dbReference>
<keyword evidence="8" id="KW-1185">Reference proteome</keyword>
<dbReference type="GO" id="GO:0042558">
    <property type="term" value="P:pteridine-containing compound metabolic process"/>
    <property type="evidence" value="ECO:0007669"/>
    <property type="project" value="InterPro"/>
</dbReference>
<feature type="signal peptide" evidence="4">
    <location>
        <begin position="1"/>
        <end position="22"/>
    </location>
</feature>
<proteinExistence type="inferred from homology"/>
<dbReference type="NCBIfam" id="NF038402">
    <property type="entry name" value="TroA_like"/>
    <property type="match status" value="1"/>
</dbReference>
<keyword evidence="2 4" id="KW-0732">Signal</keyword>
<evidence type="ECO:0000256" key="1">
    <source>
        <dbReference type="ARBA" id="ARBA00008814"/>
    </source>
</evidence>
<dbReference type="InterPro" id="IPR002491">
    <property type="entry name" value="ABC_transptr_periplasmic_BD"/>
</dbReference>
<dbReference type="PROSITE" id="PS51257">
    <property type="entry name" value="PROKAR_LIPOPROTEIN"/>
    <property type="match status" value="1"/>
</dbReference>
<gene>
    <name evidence="7" type="ORF">SAMN05421879_11813</name>
</gene>